<dbReference type="AlphaFoldDB" id="A0A858RJ92"/>
<reference evidence="2 3" key="1">
    <citation type="submission" date="2020-04" db="EMBL/GenBank/DDBJ databases">
        <title>Luteolibacter sp. G-1-1-1 isolated from soil.</title>
        <authorList>
            <person name="Dahal R.H."/>
        </authorList>
    </citation>
    <scope>NUCLEOTIDE SEQUENCE [LARGE SCALE GENOMIC DNA]</scope>
    <source>
        <strain evidence="2 3">G-1-1-1</strain>
    </source>
</reference>
<evidence type="ECO:0000256" key="1">
    <source>
        <dbReference type="SAM" id="SignalP"/>
    </source>
</evidence>
<keyword evidence="1" id="KW-0732">Signal</keyword>
<dbReference type="KEGG" id="luo:HHL09_12940"/>
<keyword evidence="3" id="KW-1185">Reference proteome</keyword>
<gene>
    <name evidence="2" type="ORF">HHL09_12940</name>
</gene>
<organism evidence="2 3">
    <name type="scientific">Luteolibacter luteus</name>
    <dbReference type="NCBI Taxonomy" id="2728835"/>
    <lineage>
        <taxon>Bacteria</taxon>
        <taxon>Pseudomonadati</taxon>
        <taxon>Verrucomicrobiota</taxon>
        <taxon>Verrucomicrobiia</taxon>
        <taxon>Verrucomicrobiales</taxon>
        <taxon>Verrucomicrobiaceae</taxon>
        <taxon>Luteolibacter</taxon>
    </lineage>
</organism>
<dbReference type="Proteomes" id="UP000501812">
    <property type="component" value="Chromosome"/>
</dbReference>
<accession>A0A858RJ92</accession>
<protein>
    <submittedName>
        <fullName evidence="2">Uncharacterized protein</fullName>
    </submittedName>
</protein>
<evidence type="ECO:0000313" key="3">
    <source>
        <dbReference type="Proteomes" id="UP000501812"/>
    </source>
</evidence>
<feature type="chain" id="PRO_5032798537" evidence="1">
    <location>
        <begin position="21"/>
        <end position="415"/>
    </location>
</feature>
<proteinExistence type="predicted"/>
<dbReference type="RefSeq" id="WP_169455052.1">
    <property type="nucleotide sequence ID" value="NZ_CP051774.1"/>
</dbReference>
<evidence type="ECO:0000313" key="2">
    <source>
        <dbReference type="EMBL" id="QJE96651.1"/>
    </source>
</evidence>
<name>A0A858RJ92_9BACT</name>
<feature type="signal peptide" evidence="1">
    <location>
        <begin position="1"/>
        <end position="20"/>
    </location>
</feature>
<dbReference type="EMBL" id="CP051774">
    <property type="protein sequence ID" value="QJE96651.1"/>
    <property type="molecule type" value="Genomic_DNA"/>
</dbReference>
<sequence length="415" mass="42653">MKRCLSLTLAILAGTLGASRGQTVVDSTTHTGLFSPSANVTVDPIPDPEPLIGIILDPPPASGPLGNYWNATASGGAAIFALGIDAASTGAQVALSNNSLQFNVSNNPQSVLGLLGTGVSLGLQWSATATFDGSPGPVVNLQPNQVYRISFDVIDDSGLLDSTLNLAPTFGVELLNGAGTPVGYVGGGTVASILGLQLAPVLGGPNGAATATAQFRTGATVPAGAAAIRFTASAALPVTAVGLGTNFASVSNLKLVAVDPYTLWIEDSDVEDESDWDRDADPDHDGRPNIEEFALATDPARGDHGETFVRVGDADGAGPETAVCVMTMAVLDDAVFASGTGENSGDLIAPTTSVSYRVEGSFELMNWNLAISEVTPNDSFRAGLPTLPEGWSYRSFRVPGETSDTRRAFLRAVFE</sequence>